<dbReference type="Gene3D" id="3.30.500.10">
    <property type="entry name" value="MHC class I-like antigen recognition-like"/>
    <property type="match status" value="1"/>
</dbReference>
<dbReference type="InterPro" id="IPR011161">
    <property type="entry name" value="MHC_I-like_Ag-recog"/>
</dbReference>
<dbReference type="FunFam" id="2.60.40.10:FF:000943">
    <property type="entry name" value="Classical MHC class I molecule, alpha-chain"/>
    <property type="match status" value="1"/>
</dbReference>
<dbReference type="InterPro" id="IPR011162">
    <property type="entry name" value="MHC_I/II-like_Ag-recog"/>
</dbReference>
<keyword evidence="3" id="KW-0812">Transmembrane</keyword>
<name>A0A437BYB0_ORYJA</name>
<dbReference type="OrthoDB" id="8936120at2759"/>
<proteinExistence type="inferred from homology"/>
<feature type="transmembrane region" description="Helical" evidence="3">
    <location>
        <begin position="325"/>
        <end position="348"/>
    </location>
</feature>
<dbReference type="InterPro" id="IPR003597">
    <property type="entry name" value="Ig_C1-set"/>
</dbReference>
<reference evidence="6 7" key="2">
    <citation type="submission" date="2019-01" db="EMBL/GenBank/DDBJ databases">
        <title>A chromosome length genome reference of the Java medaka (oryzias javanicus).</title>
        <authorList>
            <person name="Herpin A."/>
            <person name="Takehana Y."/>
            <person name="Naruse K."/>
            <person name="Ansai S."/>
            <person name="Kawaguchi M."/>
        </authorList>
    </citation>
    <scope>NUCLEOTIDE SEQUENCE [LARGE SCALE GENOMIC DNA]</scope>
    <source>
        <strain evidence="6">RS831</strain>
        <tissue evidence="6">Whole body</tissue>
    </source>
</reference>
<dbReference type="InterPro" id="IPR007110">
    <property type="entry name" value="Ig-like_dom"/>
</dbReference>
<keyword evidence="3" id="KW-0472">Membrane</keyword>
<organism evidence="6 7">
    <name type="scientific">Oryzias javanicus</name>
    <name type="common">Javanese ricefish</name>
    <name type="synonym">Aplocheilus javanicus</name>
    <dbReference type="NCBI Taxonomy" id="123683"/>
    <lineage>
        <taxon>Eukaryota</taxon>
        <taxon>Metazoa</taxon>
        <taxon>Chordata</taxon>
        <taxon>Craniata</taxon>
        <taxon>Vertebrata</taxon>
        <taxon>Euteleostomi</taxon>
        <taxon>Actinopterygii</taxon>
        <taxon>Neopterygii</taxon>
        <taxon>Teleostei</taxon>
        <taxon>Neoteleostei</taxon>
        <taxon>Acanthomorphata</taxon>
        <taxon>Ovalentaria</taxon>
        <taxon>Atherinomorphae</taxon>
        <taxon>Beloniformes</taxon>
        <taxon>Adrianichthyidae</taxon>
        <taxon>Oryziinae</taxon>
        <taxon>Oryzias</taxon>
    </lineage>
</organism>
<dbReference type="Gene3D" id="2.60.40.10">
    <property type="entry name" value="Immunoglobulins"/>
    <property type="match status" value="1"/>
</dbReference>
<protein>
    <recommendedName>
        <fullName evidence="5">Ig-like domain-containing protein</fullName>
    </recommendedName>
</protein>
<dbReference type="InterPro" id="IPR037055">
    <property type="entry name" value="MHC_I-like_Ag-recog_sf"/>
</dbReference>
<evidence type="ECO:0000256" key="2">
    <source>
        <dbReference type="RuleBase" id="RU004439"/>
    </source>
</evidence>
<dbReference type="GO" id="GO:0005615">
    <property type="term" value="C:extracellular space"/>
    <property type="evidence" value="ECO:0007669"/>
    <property type="project" value="TreeGrafter"/>
</dbReference>
<dbReference type="AlphaFoldDB" id="A0A437BYB0"/>
<dbReference type="InterPro" id="IPR001039">
    <property type="entry name" value="MHC_I_a_a1/a2"/>
</dbReference>
<dbReference type="GO" id="GO:0006955">
    <property type="term" value="P:immune response"/>
    <property type="evidence" value="ECO:0007669"/>
    <property type="project" value="TreeGrafter"/>
</dbReference>
<dbReference type="Pfam" id="PF00129">
    <property type="entry name" value="MHC_I"/>
    <property type="match status" value="1"/>
</dbReference>
<dbReference type="PANTHER" id="PTHR16675:SF237">
    <property type="entry name" value="MHC CLASS I ANTIGEN TRANSCRIPT VARIANT 1-RELATED"/>
    <property type="match status" value="1"/>
</dbReference>
<dbReference type="SUPFAM" id="SSF54452">
    <property type="entry name" value="MHC antigen-recognition domain"/>
    <property type="match status" value="1"/>
</dbReference>
<dbReference type="SUPFAM" id="SSF48726">
    <property type="entry name" value="Immunoglobulin"/>
    <property type="match status" value="1"/>
</dbReference>
<dbReference type="Proteomes" id="UP000283210">
    <property type="component" value="Unassembled WGS sequence"/>
</dbReference>
<feature type="signal peptide" evidence="4">
    <location>
        <begin position="1"/>
        <end position="23"/>
    </location>
</feature>
<dbReference type="PANTHER" id="PTHR16675">
    <property type="entry name" value="MHC CLASS I-RELATED"/>
    <property type="match status" value="1"/>
</dbReference>
<dbReference type="SMART" id="SM00407">
    <property type="entry name" value="IGc1"/>
    <property type="match status" value="1"/>
</dbReference>
<evidence type="ECO:0000256" key="3">
    <source>
        <dbReference type="SAM" id="Phobius"/>
    </source>
</evidence>
<evidence type="ECO:0000259" key="5">
    <source>
        <dbReference type="PROSITE" id="PS50835"/>
    </source>
</evidence>
<reference evidence="6 7" key="1">
    <citation type="submission" date="2018-11" db="EMBL/GenBank/DDBJ databases">
        <authorList>
            <person name="Lopez-Roques C."/>
            <person name="Donnadieu C."/>
            <person name="Bouchez O."/>
            <person name="Klopp C."/>
            <person name="Cabau C."/>
            <person name="Zahm M."/>
        </authorList>
    </citation>
    <scope>NUCLEOTIDE SEQUENCE [LARGE SCALE GENOMIC DNA]</scope>
    <source>
        <strain evidence="6">RS831</strain>
        <tissue evidence="6">Whole body</tissue>
    </source>
</reference>
<dbReference type="InterPro" id="IPR036179">
    <property type="entry name" value="Ig-like_dom_sf"/>
</dbReference>
<dbReference type="InterPro" id="IPR013783">
    <property type="entry name" value="Ig-like_fold"/>
</dbReference>
<comment type="similarity">
    <text evidence="2">Belongs to the MHC class I family.</text>
</comment>
<feature type="chain" id="PRO_5019106875" description="Ig-like domain-containing protein" evidence="4">
    <location>
        <begin position="24"/>
        <end position="371"/>
    </location>
</feature>
<evidence type="ECO:0000256" key="1">
    <source>
        <dbReference type="ARBA" id="ARBA00023180"/>
    </source>
</evidence>
<dbReference type="EMBL" id="ML136719">
    <property type="protein sequence ID" value="RVE55453.1"/>
    <property type="molecule type" value="Genomic_DNA"/>
</dbReference>
<gene>
    <name evidence="6" type="ORF">OJAV_G00236170</name>
</gene>
<dbReference type="PRINTS" id="PR01638">
    <property type="entry name" value="MHCCLASSI"/>
</dbReference>
<dbReference type="PROSITE" id="PS50835">
    <property type="entry name" value="IG_LIKE"/>
    <property type="match status" value="1"/>
</dbReference>
<dbReference type="GO" id="GO:0009897">
    <property type="term" value="C:external side of plasma membrane"/>
    <property type="evidence" value="ECO:0007669"/>
    <property type="project" value="TreeGrafter"/>
</dbReference>
<dbReference type="InterPro" id="IPR050208">
    <property type="entry name" value="MHC_class-I_related"/>
</dbReference>
<dbReference type="Pfam" id="PF07654">
    <property type="entry name" value="C1-set"/>
    <property type="match status" value="1"/>
</dbReference>
<keyword evidence="3" id="KW-1133">Transmembrane helix</keyword>
<sequence>MSVVDIMMKKFLAPLFLCYAASAAKHSLKYLITGSSGTTNFPEFVSLLMMDDVQISYYDSNIKKAEPKQEWIRKLFKLQPQLGVSLSQTCIYNHQLFEAKKNVVKEHLNQTEGSHVLQSLTGCEWDDESKQTKGFVQYGYDGEDLISLDMQTMTWITHKAQAVVIKHLWDADKMRLERNENLYLSLCPEYLKKGMHYMSIFGQKTEHPSVSLLQKTNSSLISCHATGFYPDRSDLFWRKDGEEIHEGVEKGQILPNHDGTFQMSSELNISLVQHEDWRRYDCVFQLSGVKTDIITTLGKAQIKTNWDYPSEYLVYHHAIGVGNEIAIGVGVGVTAGLVLVFTGVYCCWRKRNVGVIPDFLAVRGHPGKEDG</sequence>
<keyword evidence="1" id="KW-0325">Glycoprotein</keyword>
<evidence type="ECO:0000313" key="7">
    <source>
        <dbReference type="Proteomes" id="UP000283210"/>
    </source>
</evidence>
<evidence type="ECO:0000256" key="4">
    <source>
        <dbReference type="SAM" id="SignalP"/>
    </source>
</evidence>
<evidence type="ECO:0000313" key="6">
    <source>
        <dbReference type="EMBL" id="RVE55453.1"/>
    </source>
</evidence>
<keyword evidence="7" id="KW-1185">Reference proteome</keyword>
<keyword evidence="4" id="KW-0732">Signal</keyword>
<accession>A0A437BYB0</accession>
<feature type="domain" description="Ig-like" evidence="5">
    <location>
        <begin position="208"/>
        <end position="282"/>
    </location>
</feature>